<protein>
    <submittedName>
        <fullName evidence="1">Uncharacterized protein</fullName>
    </submittedName>
</protein>
<gene>
    <name evidence="1" type="ORF">PsorP6_003016</name>
</gene>
<organism evidence="1 2">
    <name type="scientific">Peronosclerospora sorghi</name>
    <dbReference type="NCBI Taxonomy" id="230839"/>
    <lineage>
        <taxon>Eukaryota</taxon>
        <taxon>Sar</taxon>
        <taxon>Stramenopiles</taxon>
        <taxon>Oomycota</taxon>
        <taxon>Peronosporomycetes</taxon>
        <taxon>Peronosporales</taxon>
        <taxon>Peronosporaceae</taxon>
        <taxon>Peronosclerospora</taxon>
    </lineage>
</organism>
<sequence length="453" mass="49583">MRCQVEHGSNATFGPVPRHTDDERGRDTCWVDLWQMLKTYGHVMDSMDALVADMRHNVVAGNEMTREKTAIVTQLRGRAGIRHLVHVLESSDGTDPAVEEGRKKVQVKLAACQSLVEQVSHERKQWKETARTTQDTTDHVDKEQPCRQQKDEERPCPEAAGANVTTDSGQAPLAQDPAVHMCKKKAVSTLVAVPSEDDEPVPGTNPVVCSHGPARASPNERDDSCQSSQEPVRSVRPRATSASTNDHPARDDPLRRIQSTPHVPGHVPTSDSASRSSRVTTASCPPDETNGVVSFHIVFHERGSLGFHFEAKVDDTGATVTSSVPDVAAATHSVVQPDDELVAVNEHAVDTAPFPHVMLLLQGGLQPLTLTFRRRVHHVPEPLVASMPRDDRVAWVEDGAEPVEQDVGTVIDLEALRVPRDEATASRREETADDKSVADILITSLFSLFWKPP</sequence>
<name>A0ACC0VRX9_9STRA</name>
<reference evidence="1 2" key="1">
    <citation type="journal article" date="2022" name="bioRxiv">
        <title>The genome of the oomycete Peronosclerospora sorghi, a cosmopolitan pathogen of maize and sorghum, is inflated with dispersed pseudogenes.</title>
        <authorList>
            <person name="Fletcher K."/>
            <person name="Martin F."/>
            <person name="Isakeit T."/>
            <person name="Cavanaugh K."/>
            <person name="Magill C."/>
            <person name="Michelmore R."/>
        </authorList>
    </citation>
    <scope>NUCLEOTIDE SEQUENCE [LARGE SCALE GENOMIC DNA]</scope>
    <source>
        <strain evidence="1">P6</strain>
    </source>
</reference>
<evidence type="ECO:0000313" key="1">
    <source>
        <dbReference type="EMBL" id="KAI9908226.1"/>
    </source>
</evidence>
<keyword evidence="2" id="KW-1185">Reference proteome</keyword>
<dbReference type="Proteomes" id="UP001163321">
    <property type="component" value="Chromosome 8"/>
</dbReference>
<proteinExistence type="predicted"/>
<dbReference type="EMBL" id="CM047587">
    <property type="protein sequence ID" value="KAI9908226.1"/>
    <property type="molecule type" value="Genomic_DNA"/>
</dbReference>
<accession>A0ACC0VRX9</accession>
<comment type="caution">
    <text evidence="1">The sequence shown here is derived from an EMBL/GenBank/DDBJ whole genome shotgun (WGS) entry which is preliminary data.</text>
</comment>
<evidence type="ECO:0000313" key="2">
    <source>
        <dbReference type="Proteomes" id="UP001163321"/>
    </source>
</evidence>